<accession>A0A7H9EHT1</accession>
<evidence type="ECO:0000256" key="3">
    <source>
        <dbReference type="ARBA" id="ARBA00022840"/>
    </source>
</evidence>
<evidence type="ECO:0000259" key="4">
    <source>
        <dbReference type="PROSITE" id="PS50893"/>
    </source>
</evidence>
<dbReference type="GO" id="GO:0016887">
    <property type="term" value="F:ATP hydrolysis activity"/>
    <property type="evidence" value="ECO:0007669"/>
    <property type="project" value="InterPro"/>
</dbReference>
<dbReference type="Gene3D" id="3.40.50.300">
    <property type="entry name" value="P-loop containing nucleotide triphosphate hydrolases"/>
    <property type="match status" value="1"/>
</dbReference>
<dbReference type="GO" id="GO:0005524">
    <property type="term" value="F:ATP binding"/>
    <property type="evidence" value="ECO:0007669"/>
    <property type="project" value="UniProtKB-KW"/>
</dbReference>
<dbReference type="Proteomes" id="UP000510886">
    <property type="component" value="Chromosome"/>
</dbReference>
<feature type="domain" description="ABC transporter" evidence="4">
    <location>
        <begin position="5"/>
        <end position="216"/>
    </location>
</feature>
<dbReference type="SMART" id="SM00382">
    <property type="entry name" value="AAA"/>
    <property type="match status" value="1"/>
</dbReference>
<dbReference type="RefSeq" id="WP_009553953.1">
    <property type="nucleotide sequence ID" value="NZ_CANCVW010000007.1"/>
</dbReference>
<keyword evidence="3 5" id="KW-0067">ATP-binding</keyword>
<dbReference type="InterPro" id="IPR050153">
    <property type="entry name" value="Metal_Ion_Import_ABC"/>
</dbReference>
<sequence>MDYILQVDHLDLRIPQRQLFKDLSFGIPQGALTCITGENGVGKTTLIKYLLRHINRESATVTINLTPDQVQYVPQLRNIDDDYPLSVADFVALGFKHRLLPWNTPRMKQTVADLLHETNLTKIARQPLGKASGGEKQRAYLAQALCAEPQLLIMDEATANLDQESKHELLRLLKRIMPQRNLTVIFITHDPELITTYADYELHLANQTGHLTKKEAQN</sequence>
<keyword evidence="1" id="KW-0813">Transport</keyword>
<dbReference type="Pfam" id="PF00005">
    <property type="entry name" value="ABC_tran"/>
    <property type="match status" value="1"/>
</dbReference>
<evidence type="ECO:0000313" key="6">
    <source>
        <dbReference type="Proteomes" id="UP000510886"/>
    </source>
</evidence>
<dbReference type="PROSITE" id="PS50893">
    <property type="entry name" value="ABC_TRANSPORTER_2"/>
    <property type="match status" value="1"/>
</dbReference>
<dbReference type="SUPFAM" id="SSF52540">
    <property type="entry name" value="P-loop containing nucleoside triphosphate hydrolases"/>
    <property type="match status" value="1"/>
</dbReference>
<dbReference type="PANTHER" id="PTHR42734">
    <property type="entry name" value="METAL TRANSPORT SYSTEM ATP-BINDING PROTEIN TM_0124-RELATED"/>
    <property type="match status" value="1"/>
</dbReference>
<evidence type="ECO:0000256" key="1">
    <source>
        <dbReference type="ARBA" id="ARBA00022448"/>
    </source>
</evidence>
<dbReference type="InterPro" id="IPR003593">
    <property type="entry name" value="AAA+_ATPase"/>
</dbReference>
<proteinExistence type="predicted"/>
<evidence type="ECO:0000313" key="5">
    <source>
        <dbReference type="EMBL" id="QLL77258.1"/>
    </source>
</evidence>
<reference evidence="5 6" key="1">
    <citation type="submission" date="2020-01" db="EMBL/GenBank/DDBJ databases">
        <title>Complete and circular genome sequences of six lactobacillus isolates from horses.</title>
        <authorList>
            <person name="Hassan H.M."/>
        </authorList>
    </citation>
    <scope>NUCLEOTIDE SEQUENCE [LARGE SCALE GENOMIC DNA]</scope>
    <source>
        <strain evidence="5 6">1A</strain>
    </source>
</reference>
<name>A0A7H9EHT1_9LACO</name>
<evidence type="ECO:0000256" key="2">
    <source>
        <dbReference type="ARBA" id="ARBA00022741"/>
    </source>
</evidence>
<dbReference type="EMBL" id="CP047418">
    <property type="protein sequence ID" value="QLL77258.1"/>
    <property type="molecule type" value="Genomic_DNA"/>
</dbReference>
<gene>
    <name evidence="5" type="ORF">GTO87_00580</name>
</gene>
<organism evidence="5 6">
    <name type="scientific">Ligilactobacillus saerimneri</name>
    <dbReference type="NCBI Taxonomy" id="228229"/>
    <lineage>
        <taxon>Bacteria</taxon>
        <taxon>Bacillati</taxon>
        <taxon>Bacillota</taxon>
        <taxon>Bacilli</taxon>
        <taxon>Lactobacillales</taxon>
        <taxon>Lactobacillaceae</taxon>
        <taxon>Ligilactobacillus</taxon>
    </lineage>
</organism>
<dbReference type="AlphaFoldDB" id="A0A7H9EHT1"/>
<protein>
    <submittedName>
        <fullName evidence="5">ATP-binding cassette domain-containing protein</fullName>
    </submittedName>
</protein>
<dbReference type="KEGG" id="lsw:GTO87_00580"/>
<dbReference type="InterPro" id="IPR027417">
    <property type="entry name" value="P-loop_NTPase"/>
</dbReference>
<dbReference type="InterPro" id="IPR003439">
    <property type="entry name" value="ABC_transporter-like_ATP-bd"/>
</dbReference>
<keyword evidence="2" id="KW-0547">Nucleotide-binding</keyword>